<reference evidence="2 3" key="1">
    <citation type="submission" date="2023-10" db="EMBL/GenBank/DDBJ databases">
        <title>Draft genome sequence of Xylaria bambusicola isolate GMP-LS, the root and basal stem rot pathogen of sugarcane in Indonesia.</title>
        <authorList>
            <person name="Selvaraj P."/>
            <person name="Muralishankar V."/>
            <person name="Muruganantham S."/>
            <person name="Sp S."/>
            <person name="Haryani S."/>
            <person name="Lau K.J.X."/>
            <person name="Naqvi N.I."/>
        </authorList>
    </citation>
    <scope>NUCLEOTIDE SEQUENCE [LARGE SCALE GENOMIC DNA]</scope>
    <source>
        <strain evidence="2">GMP-LS</strain>
    </source>
</reference>
<proteinExistence type="predicted"/>
<evidence type="ECO:0000256" key="1">
    <source>
        <dbReference type="SAM" id="MobiDB-lite"/>
    </source>
</evidence>
<gene>
    <name evidence="2" type="ORF">RRF57_012878</name>
</gene>
<dbReference type="AlphaFoldDB" id="A0AAN7V131"/>
<feature type="region of interest" description="Disordered" evidence="1">
    <location>
        <begin position="1"/>
        <end position="82"/>
    </location>
</feature>
<comment type="caution">
    <text evidence="2">The sequence shown here is derived from an EMBL/GenBank/DDBJ whole genome shotgun (WGS) entry which is preliminary data.</text>
</comment>
<evidence type="ECO:0000313" key="2">
    <source>
        <dbReference type="EMBL" id="KAK5637166.1"/>
    </source>
</evidence>
<accession>A0AAN7V131</accession>
<name>A0AAN7V131_9PEZI</name>
<feature type="compositionally biased region" description="Basic residues" evidence="1">
    <location>
        <begin position="28"/>
        <end position="41"/>
    </location>
</feature>
<sequence length="82" mass="9353">MAGMGVALTSGNSLPQSRWPIPRIGREIRHRQFPSQHKRFHIRQDMKYQANKSPNRSERHLWRGPNSAVQASTAGRPGRPGR</sequence>
<organism evidence="2 3">
    <name type="scientific">Xylaria bambusicola</name>
    <dbReference type="NCBI Taxonomy" id="326684"/>
    <lineage>
        <taxon>Eukaryota</taxon>
        <taxon>Fungi</taxon>
        <taxon>Dikarya</taxon>
        <taxon>Ascomycota</taxon>
        <taxon>Pezizomycotina</taxon>
        <taxon>Sordariomycetes</taxon>
        <taxon>Xylariomycetidae</taxon>
        <taxon>Xylariales</taxon>
        <taxon>Xylariaceae</taxon>
        <taxon>Xylaria</taxon>
    </lineage>
</organism>
<evidence type="ECO:0000313" key="3">
    <source>
        <dbReference type="Proteomes" id="UP001305414"/>
    </source>
</evidence>
<keyword evidence="3" id="KW-1185">Reference proteome</keyword>
<dbReference type="EMBL" id="JAWHQM010000095">
    <property type="protein sequence ID" value="KAK5637166.1"/>
    <property type="molecule type" value="Genomic_DNA"/>
</dbReference>
<protein>
    <submittedName>
        <fullName evidence="2">Uncharacterized protein</fullName>
    </submittedName>
</protein>
<dbReference type="Proteomes" id="UP001305414">
    <property type="component" value="Unassembled WGS sequence"/>
</dbReference>